<comment type="caution">
    <text evidence="2">The sequence shown here is derived from an EMBL/GenBank/DDBJ whole genome shotgun (WGS) entry which is preliminary data.</text>
</comment>
<dbReference type="InterPro" id="IPR011009">
    <property type="entry name" value="Kinase-like_dom_sf"/>
</dbReference>
<name>A0A370TZP4_9HELO</name>
<dbReference type="Pfam" id="PF01636">
    <property type="entry name" value="APH"/>
    <property type="match status" value="1"/>
</dbReference>
<organism evidence="2 3">
    <name type="scientific">Venustampulla echinocandica</name>
    <dbReference type="NCBI Taxonomy" id="2656787"/>
    <lineage>
        <taxon>Eukaryota</taxon>
        <taxon>Fungi</taxon>
        <taxon>Dikarya</taxon>
        <taxon>Ascomycota</taxon>
        <taxon>Pezizomycotina</taxon>
        <taxon>Leotiomycetes</taxon>
        <taxon>Helotiales</taxon>
        <taxon>Pleuroascaceae</taxon>
        <taxon>Venustampulla</taxon>
    </lineage>
</organism>
<dbReference type="Proteomes" id="UP000254866">
    <property type="component" value="Unassembled WGS sequence"/>
</dbReference>
<dbReference type="STRING" id="2656787.A0A370TZP4"/>
<dbReference type="SUPFAM" id="SSF56112">
    <property type="entry name" value="Protein kinase-like (PK-like)"/>
    <property type="match status" value="1"/>
</dbReference>
<dbReference type="AlphaFoldDB" id="A0A370TZP4"/>
<keyword evidence="3" id="KW-1185">Reference proteome</keyword>
<gene>
    <name evidence="2" type="ORF">BP5553_00949</name>
</gene>
<dbReference type="GeneID" id="43593798"/>
<evidence type="ECO:0000313" key="2">
    <source>
        <dbReference type="EMBL" id="RDL40970.1"/>
    </source>
</evidence>
<evidence type="ECO:0000259" key="1">
    <source>
        <dbReference type="Pfam" id="PF01636"/>
    </source>
</evidence>
<dbReference type="InterPro" id="IPR002575">
    <property type="entry name" value="Aminoglycoside_PTrfase"/>
</dbReference>
<dbReference type="EMBL" id="NPIC01000001">
    <property type="protein sequence ID" value="RDL40970.1"/>
    <property type="molecule type" value="Genomic_DNA"/>
</dbReference>
<protein>
    <recommendedName>
        <fullName evidence="1">Aminoglycoside phosphotransferase domain-containing protein</fullName>
    </recommendedName>
</protein>
<sequence length="268" mass="29345">MAYPSKIVLEAFGLKDGLKPLPGGQGESFHSGNAVLKPAHDPIEAEWSAQVFSALASSSHRDFHVPTPILASNSQFVFQGWAASEFVAGRAGPGGKWVELMGTSRFFHAALQGIPNPDFLSHRSHPWAVADQVAWGEASVDVVPELQCVYQELLKLRKNVKMTSQIVHGDLTGNMLFRDDGTPPTVIDFSPFWRPVEYAEAIVIVDGILDHDQGRDLVKLGGTSFECLQMLVRALIFRLVARSRLVAVMGEVTKEYAGAFERAVLFIS</sequence>
<dbReference type="RefSeq" id="XP_031873626.1">
    <property type="nucleotide sequence ID" value="XM_032009572.1"/>
</dbReference>
<accession>A0A370TZP4</accession>
<dbReference type="OrthoDB" id="4187105at2759"/>
<proteinExistence type="predicted"/>
<evidence type="ECO:0000313" key="3">
    <source>
        <dbReference type="Proteomes" id="UP000254866"/>
    </source>
</evidence>
<feature type="domain" description="Aminoglycoside phosphotransferase" evidence="1">
    <location>
        <begin position="35"/>
        <end position="189"/>
    </location>
</feature>
<reference evidence="2 3" key="1">
    <citation type="journal article" date="2018" name="IMA Fungus">
        <title>IMA Genome-F 9: Draft genome sequence of Annulohypoxylon stygium, Aspergillus mulundensis, Berkeleyomyces basicola (syn. Thielaviopsis basicola), Ceratocystis smalleyi, two Cercospora beticola strains, Coleophoma cylindrospora, Fusarium fracticaudum, Phialophora cf. hyalina, and Morchella septimelata.</title>
        <authorList>
            <person name="Wingfield B.D."/>
            <person name="Bills G.F."/>
            <person name="Dong Y."/>
            <person name="Huang W."/>
            <person name="Nel W.J."/>
            <person name="Swalarsk-Parry B.S."/>
            <person name="Vaghefi N."/>
            <person name="Wilken P.M."/>
            <person name="An Z."/>
            <person name="de Beer Z.W."/>
            <person name="De Vos L."/>
            <person name="Chen L."/>
            <person name="Duong T.A."/>
            <person name="Gao Y."/>
            <person name="Hammerbacher A."/>
            <person name="Kikkert J.R."/>
            <person name="Li Y."/>
            <person name="Li H."/>
            <person name="Li K."/>
            <person name="Li Q."/>
            <person name="Liu X."/>
            <person name="Ma X."/>
            <person name="Naidoo K."/>
            <person name="Pethybridge S.J."/>
            <person name="Sun J."/>
            <person name="Steenkamp E.T."/>
            <person name="van der Nest M.A."/>
            <person name="van Wyk S."/>
            <person name="Wingfield M.J."/>
            <person name="Xiong C."/>
            <person name="Yue Q."/>
            <person name="Zhang X."/>
        </authorList>
    </citation>
    <scope>NUCLEOTIDE SEQUENCE [LARGE SCALE GENOMIC DNA]</scope>
    <source>
        <strain evidence="2 3">BP 5553</strain>
    </source>
</reference>